<dbReference type="SUPFAM" id="SSF46689">
    <property type="entry name" value="Homeodomain-like"/>
    <property type="match status" value="1"/>
</dbReference>
<dbReference type="Proteomes" id="UP000008495">
    <property type="component" value="Unassembled WGS sequence"/>
</dbReference>
<keyword evidence="1 2" id="KW-0238">DNA-binding</keyword>
<dbReference type="InterPro" id="IPR009057">
    <property type="entry name" value="Homeodomain-like_sf"/>
</dbReference>
<accession>K6UNY5</accession>
<dbReference type="EMBL" id="BAGZ01000024">
    <property type="protein sequence ID" value="GAB79356.1"/>
    <property type="molecule type" value="Genomic_DNA"/>
</dbReference>
<name>K6UNY5_9MICO</name>
<dbReference type="Pfam" id="PF00440">
    <property type="entry name" value="TetR_N"/>
    <property type="match status" value="1"/>
</dbReference>
<reference evidence="4 5" key="1">
    <citation type="submission" date="2012-08" db="EMBL/GenBank/DDBJ databases">
        <title>Whole genome shotgun sequence of Austwickia chelonae NBRC 105200.</title>
        <authorList>
            <person name="Yoshida I."/>
            <person name="Hosoyama A."/>
            <person name="Tsuchikane K."/>
            <person name="Katsumata H."/>
            <person name="Ando Y."/>
            <person name="Ohji S."/>
            <person name="Hamada M."/>
            <person name="Tamura T."/>
            <person name="Yamazoe A."/>
            <person name="Yamazaki S."/>
            <person name="Fujita N."/>
        </authorList>
    </citation>
    <scope>NUCLEOTIDE SEQUENCE [LARGE SCALE GENOMIC DNA]</scope>
    <source>
        <strain evidence="4 5">NBRC 105200</strain>
    </source>
</reference>
<protein>
    <submittedName>
        <fullName evidence="4">Putative TetR family transcriptional regulator</fullName>
    </submittedName>
</protein>
<keyword evidence="5" id="KW-1185">Reference proteome</keyword>
<dbReference type="OrthoDB" id="7252896at2"/>
<evidence type="ECO:0000259" key="3">
    <source>
        <dbReference type="PROSITE" id="PS50977"/>
    </source>
</evidence>
<evidence type="ECO:0000256" key="1">
    <source>
        <dbReference type="ARBA" id="ARBA00023125"/>
    </source>
</evidence>
<dbReference type="eggNOG" id="COG1309">
    <property type="taxonomic scope" value="Bacteria"/>
</dbReference>
<gene>
    <name evidence="4" type="ORF">AUCHE_24_00090</name>
</gene>
<dbReference type="AlphaFoldDB" id="K6UNY5"/>
<feature type="DNA-binding region" description="H-T-H motif" evidence="2">
    <location>
        <begin position="37"/>
        <end position="56"/>
    </location>
</feature>
<comment type="caution">
    <text evidence="4">The sequence shown here is derived from an EMBL/GenBank/DDBJ whole genome shotgun (WGS) entry which is preliminary data.</text>
</comment>
<proteinExistence type="predicted"/>
<dbReference type="Gene3D" id="1.10.10.60">
    <property type="entry name" value="Homeodomain-like"/>
    <property type="match status" value="1"/>
</dbReference>
<dbReference type="STRING" id="100225.SAMN05421595_3102"/>
<dbReference type="RefSeq" id="WP_006504114.1">
    <property type="nucleotide sequence ID" value="NZ_BAGZ01000024.1"/>
</dbReference>
<evidence type="ECO:0000313" key="5">
    <source>
        <dbReference type="Proteomes" id="UP000008495"/>
    </source>
</evidence>
<sequence length="190" mass="20561">MPKIQAPTVAEHRAMRRRAVVDNAVSLLVESGPAALTPAAVAKMTGLARTSVYQYFPTGGDLLGAAFEELLRGCRRDLDEALAQAGDDIDARIDAYVRTTLIAARRGHRPTLLAGVEPPPSCRERLRELHREIARPLRDIVVDTGVEDVDTVTALVEGTVHGAVTLLERGVPLEEVVGRTVVFLRRALAV</sequence>
<feature type="domain" description="HTH tetR-type" evidence="3">
    <location>
        <begin position="14"/>
        <end position="74"/>
    </location>
</feature>
<dbReference type="InterPro" id="IPR001647">
    <property type="entry name" value="HTH_TetR"/>
</dbReference>
<evidence type="ECO:0000256" key="2">
    <source>
        <dbReference type="PROSITE-ProRule" id="PRU00335"/>
    </source>
</evidence>
<dbReference type="Gene3D" id="1.10.357.10">
    <property type="entry name" value="Tetracycline Repressor, domain 2"/>
    <property type="match status" value="1"/>
</dbReference>
<evidence type="ECO:0000313" key="4">
    <source>
        <dbReference type="EMBL" id="GAB79356.1"/>
    </source>
</evidence>
<dbReference type="GO" id="GO:0003677">
    <property type="term" value="F:DNA binding"/>
    <property type="evidence" value="ECO:0007669"/>
    <property type="project" value="UniProtKB-UniRule"/>
</dbReference>
<organism evidence="4 5">
    <name type="scientific">Austwickia chelonae NBRC 105200</name>
    <dbReference type="NCBI Taxonomy" id="1184607"/>
    <lineage>
        <taxon>Bacteria</taxon>
        <taxon>Bacillati</taxon>
        <taxon>Actinomycetota</taxon>
        <taxon>Actinomycetes</taxon>
        <taxon>Micrococcales</taxon>
        <taxon>Dermatophilaceae</taxon>
        <taxon>Austwickia</taxon>
    </lineage>
</organism>
<dbReference type="PROSITE" id="PS50977">
    <property type="entry name" value="HTH_TETR_2"/>
    <property type="match status" value="1"/>
</dbReference>